<dbReference type="GO" id="GO:0003743">
    <property type="term" value="F:translation initiation factor activity"/>
    <property type="evidence" value="ECO:0007669"/>
    <property type="project" value="UniProtKB-KW"/>
</dbReference>
<dbReference type="InterPro" id="IPR014879">
    <property type="entry name" value="Spo0A_C"/>
</dbReference>
<gene>
    <name evidence="2" type="ORF">IAD28_04040</name>
</gene>
<dbReference type="Pfam" id="PF08769">
    <property type="entry name" value="Spo0A_C"/>
    <property type="match status" value="1"/>
</dbReference>
<dbReference type="Proteomes" id="UP000823960">
    <property type="component" value="Unassembled WGS sequence"/>
</dbReference>
<dbReference type="Gene3D" id="1.10.10.10">
    <property type="entry name" value="Winged helix-like DNA-binding domain superfamily/Winged helix DNA-binding domain"/>
    <property type="match status" value="1"/>
</dbReference>
<keyword evidence="2" id="KW-0396">Initiation factor</keyword>
<evidence type="ECO:0000313" key="2">
    <source>
        <dbReference type="EMBL" id="HIV10851.1"/>
    </source>
</evidence>
<dbReference type="EMBL" id="DVOL01000051">
    <property type="protein sequence ID" value="HIV10851.1"/>
    <property type="molecule type" value="Genomic_DNA"/>
</dbReference>
<name>A0A9D1NRF5_9FIRM</name>
<dbReference type="GO" id="GO:0005737">
    <property type="term" value="C:cytoplasm"/>
    <property type="evidence" value="ECO:0007669"/>
    <property type="project" value="InterPro"/>
</dbReference>
<dbReference type="InterPro" id="IPR016032">
    <property type="entry name" value="Sig_transdc_resp-reg_C-effctor"/>
</dbReference>
<evidence type="ECO:0000313" key="3">
    <source>
        <dbReference type="Proteomes" id="UP000823960"/>
    </source>
</evidence>
<dbReference type="AlphaFoldDB" id="A0A9D1NRF5"/>
<keyword evidence="2" id="KW-0648">Protein biosynthesis</keyword>
<reference evidence="2" key="2">
    <citation type="journal article" date="2021" name="PeerJ">
        <title>Extensive microbial diversity within the chicken gut microbiome revealed by metagenomics and culture.</title>
        <authorList>
            <person name="Gilroy R."/>
            <person name="Ravi A."/>
            <person name="Getino M."/>
            <person name="Pursley I."/>
            <person name="Horton D.L."/>
            <person name="Alikhan N.F."/>
            <person name="Baker D."/>
            <person name="Gharbi K."/>
            <person name="Hall N."/>
            <person name="Watson M."/>
            <person name="Adriaenssens E.M."/>
            <person name="Foster-Nyarko E."/>
            <person name="Jarju S."/>
            <person name="Secka A."/>
            <person name="Antonio M."/>
            <person name="Oren A."/>
            <person name="Chaudhuri R.R."/>
            <person name="La Ragione R."/>
            <person name="Hildebrand F."/>
            <person name="Pallen M.J."/>
        </authorList>
    </citation>
    <scope>NUCLEOTIDE SEQUENCE</scope>
    <source>
        <strain evidence="2">1370</strain>
    </source>
</reference>
<feature type="domain" description="Sporulation initiation factor Spo0A C-terminal" evidence="1">
    <location>
        <begin position="24"/>
        <end position="127"/>
    </location>
</feature>
<dbReference type="GO" id="GO:0042173">
    <property type="term" value="P:regulation of sporulation resulting in formation of a cellular spore"/>
    <property type="evidence" value="ECO:0007669"/>
    <property type="project" value="InterPro"/>
</dbReference>
<comment type="caution">
    <text evidence="2">The sequence shown here is derived from an EMBL/GenBank/DDBJ whole genome shotgun (WGS) entry which is preliminary data.</text>
</comment>
<dbReference type="GO" id="GO:0005509">
    <property type="term" value="F:calcium ion binding"/>
    <property type="evidence" value="ECO:0007669"/>
    <property type="project" value="InterPro"/>
</dbReference>
<dbReference type="GO" id="GO:0003677">
    <property type="term" value="F:DNA binding"/>
    <property type="evidence" value="ECO:0007669"/>
    <property type="project" value="InterPro"/>
</dbReference>
<accession>A0A9D1NRF5</accession>
<dbReference type="SUPFAM" id="SSF46894">
    <property type="entry name" value="C-terminal effector domain of the bipartite response regulators"/>
    <property type="match status" value="1"/>
</dbReference>
<protein>
    <submittedName>
        <fullName evidence="2">Sporulation initiation factor Spo0A C-terminal domain-containing protein</fullName>
    </submittedName>
</protein>
<sequence length="174" mass="19538">MYKGLESFARYMASQENVTFEDIVEELLIALGIPASLNGYGYLKEAIVIYHRLGGEGRRVRITKDIYPAVALKYKTSSACAERSMRHAVCTAFTRGSLSFIDSVFSLTVDESKGKPTNSEFVAMLNHRAKWVLKRLEEIRNKDPGEDYAGDYAVDMGCGDDKNWETAVDEENCE</sequence>
<reference evidence="2" key="1">
    <citation type="submission" date="2020-10" db="EMBL/GenBank/DDBJ databases">
        <authorList>
            <person name="Gilroy R."/>
        </authorList>
    </citation>
    <scope>NUCLEOTIDE SEQUENCE</scope>
    <source>
        <strain evidence="2">1370</strain>
    </source>
</reference>
<dbReference type="GO" id="GO:0003700">
    <property type="term" value="F:DNA-binding transcription factor activity"/>
    <property type="evidence" value="ECO:0007669"/>
    <property type="project" value="InterPro"/>
</dbReference>
<dbReference type="InterPro" id="IPR036388">
    <property type="entry name" value="WH-like_DNA-bd_sf"/>
</dbReference>
<evidence type="ECO:0000259" key="1">
    <source>
        <dbReference type="Pfam" id="PF08769"/>
    </source>
</evidence>
<proteinExistence type="predicted"/>
<organism evidence="2 3">
    <name type="scientific">Candidatus Faeciplasma avium</name>
    <dbReference type="NCBI Taxonomy" id="2840798"/>
    <lineage>
        <taxon>Bacteria</taxon>
        <taxon>Bacillati</taxon>
        <taxon>Bacillota</taxon>
        <taxon>Clostridia</taxon>
        <taxon>Eubacteriales</taxon>
        <taxon>Oscillospiraceae</taxon>
        <taxon>Oscillospiraceae incertae sedis</taxon>
        <taxon>Candidatus Faeciplasma</taxon>
    </lineage>
</organism>